<reference evidence="2" key="2">
    <citation type="journal article" date="2013" name="Appl. Environ. Microbiol.">
        <title>Camphor pathway redux: functional recombinant expression of 2,5- and 3,6-diketocamphane monooxygenases of Pseudomonas putida ATCC 17453 with their cognate flavin reductase catalyzing Baeyer-Villiger reactions.</title>
        <authorList>
            <person name="Iwaki H."/>
            <person name="Grosse S."/>
            <person name="Bergeron H."/>
            <person name="Leisch H."/>
            <person name="Morley K."/>
            <person name="Hasegawa Y."/>
            <person name="Lau P.C.K."/>
        </authorList>
    </citation>
    <scope>NUCLEOTIDE SEQUENCE</scope>
    <source>
        <strain evidence="2">ATCC 17453</strain>
        <plasmid evidence="2">CAM</plasmid>
    </source>
</reference>
<dbReference type="GO" id="GO:0016787">
    <property type="term" value="F:hydrolase activity"/>
    <property type="evidence" value="ECO:0007669"/>
    <property type="project" value="UniProtKB-KW"/>
</dbReference>
<dbReference type="SUPFAM" id="SSF55811">
    <property type="entry name" value="Nudix"/>
    <property type="match status" value="1"/>
</dbReference>
<dbReference type="Pfam" id="PF00293">
    <property type="entry name" value="NUDIX"/>
    <property type="match status" value="1"/>
</dbReference>
<proteinExistence type="predicted"/>
<feature type="domain" description="Nudix hydrolase" evidence="1">
    <location>
        <begin position="20"/>
        <end position="127"/>
    </location>
</feature>
<keyword evidence="2" id="KW-0614">Plasmid</keyword>
<geneLocation type="plasmid" evidence="2">
    <name>CAM</name>
</geneLocation>
<name>M5AXL8_PSEPU</name>
<sequence length="155" mass="17348">MTSQLVSVVSQDPMVFTEIVAAVLTHQDQLALLRRSELVTGDIGRWNCITGFLDPDHEPLSQAFTEIEEEAGIAKRHLRLLGSSVLNLVGSDGRVWRVHTFHFHSLTKNLTLNWENDACTWLHPRQLEGLSTVPWFTHILDACGLSRHSLPASAD</sequence>
<evidence type="ECO:0000259" key="1">
    <source>
        <dbReference type="Pfam" id="PF00293"/>
    </source>
</evidence>
<protein>
    <submittedName>
        <fullName evidence="2">Putative NUDIX hydrolase</fullName>
    </submittedName>
</protein>
<organism evidence="2">
    <name type="scientific">Pseudomonas putida</name>
    <name type="common">Arthrobacter siderocapsulatus</name>
    <dbReference type="NCBI Taxonomy" id="303"/>
    <lineage>
        <taxon>Bacteria</taxon>
        <taxon>Pseudomonadati</taxon>
        <taxon>Pseudomonadota</taxon>
        <taxon>Gammaproteobacteria</taxon>
        <taxon>Pseudomonadales</taxon>
        <taxon>Pseudomonadaceae</taxon>
        <taxon>Pseudomonas</taxon>
    </lineage>
</organism>
<dbReference type="Gene3D" id="3.90.79.10">
    <property type="entry name" value="Nucleoside Triphosphate Pyrophosphohydrolase"/>
    <property type="match status" value="1"/>
</dbReference>
<evidence type="ECO:0000313" key="2">
    <source>
        <dbReference type="EMBL" id="BAN13300.1"/>
    </source>
</evidence>
<dbReference type="InterPro" id="IPR000086">
    <property type="entry name" value="NUDIX_hydrolase_dom"/>
</dbReference>
<dbReference type="EMBL" id="AB771747">
    <property type="protein sequence ID" value="BAN13300.1"/>
    <property type="molecule type" value="Genomic_DNA"/>
</dbReference>
<reference evidence="2" key="1">
    <citation type="journal article" date="2012" name="Appl. Environ. Microbiol.">
        <title>Cloning, Baeyer-Villiger biooxidations, and structures of the camphor pathway 2-oxo-Delta(3)-4,5,5-trimethylcyclopentenylacetyl-coenzyme A monooxygenase of Pseudomonas putida ATCC 17453.</title>
        <authorList>
            <person name="Leisch H."/>
            <person name="Shi R."/>
            <person name="Grosse S."/>
            <person name="Morley K."/>
            <person name="Bergeron H."/>
            <person name="Cygler M."/>
            <person name="Iwaki H."/>
            <person name="Hasegawa Y."/>
            <person name="Lau P.C.K."/>
        </authorList>
    </citation>
    <scope>NUCLEOTIDE SEQUENCE</scope>
    <source>
        <strain evidence="2">ATCC 17453</strain>
        <plasmid evidence="2">CAM</plasmid>
    </source>
</reference>
<dbReference type="AlphaFoldDB" id="M5AXL8"/>
<accession>M5AXL8</accession>
<dbReference type="InterPro" id="IPR015797">
    <property type="entry name" value="NUDIX_hydrolase-like_dom_sf"/>
</dbReference>
<keyword evidence="2" id="KW-0378">Hydrolase</keyword>